<evidence type="ECO:0000313" key="6">
    <source>
        <dbReference type="EMBL" id="EBA08268.1"/>
    </source>
</evidence>
<dbReference type="PROSITE" id="PS51891">
    <property type="entry name" value="CENP_V_GFA"/>
    <property type="match status" value="1"/>
</dbReference>
<evidence type="ECO:0000256" key="2">
    <source>
        <dbReference type="ARBA" id="ARBA00022723"/>
    </source>
</evidence>
<protein>
    <submittedName>
        <fullName evidence="6">Glutathione-dependent formaldehyde-activating, GFA</fullName>
    </submittedName>
</protein>
<feature type="domain" description="CENP-V/GFA" evidence="5">
    <location>
        <begin position="14"/>
        <end position="98"/>
    </location>
</feature>
<dbReference type="Pfam" id="PF04828">
    <property type="entry name" value="GFA"/>
    <property type="match status" value="1"/>
</dbReference>
<evidence type="ECO:0000256" key="1">
    <source>
        <dbReference type="ARBA" id="ARBA00005495"/>
    </source>
</evidence>
<keyword evidence="7" id="KW-1185">Reference proteome</keyword>
<evidence type="ECO:0000256" key="3">
    <source>
        <dbReference type="ARBA" id="ARBA00022833"/>
    </source>
</evidence>
<comment type="similarity">
    <text evidence="1">Belongs to the Gfa family.</text>
</comment>
<dbReference type="PANTHER" id="PTHR33337:SF40">
    <property type="entry name" value="CENP-V_GFA DOMAIN-CONTAINING PROTEIN-RELATED"/>
    <property type="match status" value="1"/>
</dbReference>
<dbReference type="GO" id="GO:0046872">
    <property type="term" value="F:metal ion binding"/>
    <property type="evidence" value="ECO:0007669"/>
    <property type="project" value="UniProtKB-KW"/>
</dbReference>
<sequence length="98" mass="10496">MPSERKRDTSHDLHTGRCYCGALCISATEDPLTVAYCHCADCRRWTGSPLPAFAGIADAAVSLPKTDPLELSPGVQRWACGRCGSPLAARFAYLPGQT</sequence>
<reference evidence="6 7" key="1">
    <citation type="submission" date="2006-06" db="EMBL/GenBank/DDBJ databases">
        <authorList>
            <person name="Moran M.A."/>
            <person name="Ferriera S."/>
            <person name="Johnson J."/>
            <person name="Kravitz S."/>
            <person name="Beeson K."/>
            <person name="Sutton G."/>
            <person name="Rogers Y.-H."/>
            <person name="Friedman R."/>
            <person name="Frazier M."/>
            <person name="Venter J.C."/>
        </authorList>
    </citation>
    <scope>NUCLEOTIDE SEQUENCE [LARGE SCALE GENOMIC DNA]</scope>
    <source>
        <strain evidence="6 7">E-37</strain>
    </source>
</reference>
<dbReference type="GO" id="GO:0016846">
    <property type="term" value="F:carbon-sulfur lyase activity"/>
    <property type="evidence" value="ECO:0007669"/>
    <property type="project" value="InterPro"/>
</dbReference>
<dbReference type="eggNOG" id="COG3791">
    <property type="taxonomic scope" value="Bacteria"/>
</dbReference>
<dbReference type="Gene3D" id="3.90.1590.10">
    <property type="entry name" value="glutathione-dependent formaldehyde- activating enzyme (gfa)"/>
    <property type="match status" value="1"/>
</dbReference>
<dbReference type="RefSeq" id="WP_005859220.1">
    <property type="nucleotide sequence ID" value="NZ_AAYA01000006.1"/>
</dbReference>
<evidence type="ECO:0000256" key="4">
    <source>
        <dbReference type="ARBA" id="ARBA00023239"/>
    </source>
</evidence>
<keyword evidence="4" id="KW-0456">Lyase</keyword>
<dbReference type="EMBL" id="AAYA01000006">
    <property type="protein sequence ID" value="EBA08268.1"/>
    <property type="molecule type" value="Genomic_DNA"/>
</dbReference>
<comment type="caution">
    <text evidence="6">The sequence shown here is derived from an EMBL/GenBank/DDBJ whole genome shotgun (WGS) entry which is preliminary data.</text>
</comment>
<keyword evidence="3" id="KW-0862">Zinc</keyword>
<proteinExistence type="inferred from homology"/>
<dbReference type="InterPro" id="IPR011057">
    <property type="entry name" value="Mss4-like_sf"/>
</dbReference>
<dbReference type="Proteomes" id="UP000005713">
    <property type="component" value="Unassembled WGS sequence"/>
</dbReference>
<accession>A3K404</accession>
<dbReference type="PANTHER" id="PTHR33337">
    <property type="entry name" value="GFA DOMAIN-CONTAINING PROTEIN"/>
    <property type="match status" value="1"/>
</dbReference>
<dbReference type="InterPro" id="IPR006913">
    <property type="entry name" value="CENP-V/GFA"/>
</dbReference>
<gene>
    <name evidence="6" type="ORF">SSE37_12009</name>
</gene>
<evidence type="ECO:0000259" key="5">
    <source>
        <dbReference type="PROSITE" id="PS51891"/>
    </source>
</evidence>
<keyword evidence="2" id="KW-0479">Metal-binding</keyword>
<name>A3K404_SAGS3</name>
<organism evidence="6 7">
    <name type="scientific">Sagittula stellata (strain ATCC 700073 / DSM 11524 / E-37)</name>
    <dbReference type="NCBI Taxonomy" id="388399"/>
    <lineage>
        <taxon>Bacteria</taxon>
        <taxon>Pseudomonadati</taxon>
        <taxon>Pseudomonadota</taxon>
        <taxon>Alphaproteobacteria</taxon>
        <taxon>Rhodobacterales</taxon>
        <taxon>Roseobacteraceae</taxon>
        <taxon>Sagittula</taxon>
    </lineage>
</organism>
<dbReference type="SUPFAM" id="SSF51316">
    <property type="entry name" value="Mss4-like"/>
    <property type="match status" value="1"/>
</dbReference>
<evidence type="ECO:0000313" key="7">
    <source>
        <dbReference type="Proteomes" id="UP000005713"/>
    </source>
</evidence>
<dbReference type="AlphaFoldDB" id="A3K404"/>